<evidence type="ECO:0000256" key="3">
    <source>
        <dbReference type="ARBA" id="ARBA00010544"/>
    </source>
</evidence>
<dbReference type="GO" id="GO:1903607">
    <property type="term" value="P:cytochrome c biosynthetic process"/>
    <property type="evidence" value="ECO:0007669"/>
    <property type="project" value="TreeGrafter"/>
</dbReference>
<evidence type="ECO:0000256" key="10">
    <source>
        <dbReference type="ARBA" id="ARBA00022989"/>
    </source>
</evidence>
<name>A0A381RCV0_9ZZZZ</name>
<comment type="subcellular location">
    <subcellularLocation>
        <location evidence="2">Cell inner membrane</location>
        <topology evidence="2">Multi-pass membrane protein</topology>
    </subcellularLocation>
</comment>
<evidence type="ECO:0000256" key="8">
    <source>
        <dbReference type="ARBA" id="ARBA00022692"/>
    </source>
</evidence>
<dbReference type="InterPro" id="IPR026031">
    <property type="entry name" value="Cyt_c_CcmB_bac"/>
</dbReference>
<organism evidence="13">
    <name type="scientific">marine metagenome</name>
    <dbReference type="NCBI Taxonomy" id="408172"/>
    <lineage>
        <taxon>unclassified sequences</taxon>
        <taxon>metagenomes</taxon>
        <taxon>ecological metagenomes</taxon>
    </lineage>
</organism>
<dbReference type="PANTHER" id="PTHR30070">
    <property type="entry name" value="HEME EXPORTER PROTEIN B"/>
    <property type="match status" value="1"/>
</dbReference>
<evidence type="ECO:0000256" key="7">
    <source>
        <dbReference type="ARBA" id="ARBA00022519"/>
    </source>
</evidence>
<dbReference type="GO" id="GO:0005886">
    <property type="term" value="C:plasma membrane"/>
    <property type="evidence" value="ECO:0007669"/>
    <property type="project" value="UniProtKB-SubCell"/>
</dbReference>
<feature type="transmembrane region" description="Helical" evidence="12">
    <location>
        <begin position="51"/>
        <end position="69"/>
    </location>
</feature>
<dbReference type="Pfam" id="PF03379">
    <property type="entry name" value="CcmB"/>
    <property type="match status" value="1"/>
</dbReference>
<gene>
    <name evidence="13" type="ORF">METZ01_LOCUS39977</name>
</gene>
<feature type="transmembrane region" description="Helical" evidence="12">
    <location>
        <begin position="127"/>
        <end position="152"/>
    </location>
</feature>
<dbReference type="PIRSF" id="PIRSF002764">
    <property type="entry name" value="CcmB"/>
    <property type="match status" value="1"/>
</dbReference>
<dbReference type="AlphaFoldDB" id="A0A381RCV0"/>
<evidence type="ECO:0000256" key="12">
    <source>
        <dbReference type="SAM" id="Phobius"/>
    </source>
</evidence>
<keyword evidence="7" id="KW-0997">Cell inner membrane</keyword>
<evidence type="ECO:0000313" key="13">
    <source>
        <dbReference type="EMBL" id="SUZ87123.1"/>
    </source>
</evidence>
<comment type="similarity">
    <text evidence="3">Belongs to the CcmB/CycW/HelB family.</text>
</comment>
<dbReference type="GO" id="GO:0015232">
    <property type="term" value="F:heme transmembrane transporter activity"/>
    <property type="evidence" value="ECO:0007669"/>
    <property type="project" value="InterPro"/>
</dbReference>
<dbReference type="InterPro" id="IPR003544">
    <property type="entry name" value="Cyt_c_biogenesis_CcmB"/>
</dbReference>
<keyword evidence="8 12" id="KW-0812">Transmembrane</keyword>
<evidence type="ECO:0000256" key="6">
    <source>
        <dbReference type="ARBA" id="ARBA00022475"/>
    </source>
</evidence>
<keyword evidence="11 12" id="KW-0472">Membrane</keyword>
<feature type="non-terminal residue" evidence="13">
    <location>
        <position position="1"/>
    </location>
</feature>
<dbReference type="PANTHER" id="PTHR30070:SF1">
    <property type="entry name" value="CYTOCHROME C BIOGENESIS B-RELATED"/>
    <property type="match status" value="1"/>
</dbReference>
<dbReference type="EMBL" id="UINC01001710">
    <property type="protein sequence ID" value="SUZ87123.1"/>
    <property type="molecule type" value="Genomic_DNA"/>
</dbReference>
<evidence type="ECO:0000256" key="4">
    <source>
        <dbReference type="ARBA" id="ARBA00016452"/>
    </source>
</evidence>
<feature type="transmembrane region" description="Helical" evidence="12">
    <location>
        <begin position="90"/>
        <end position="115"/>
    </location>
</feature>
<feature type="transmembrane region" description="Helical" evidence="12">
    <location>
        <begin position="196"/>
        <end position="215"/>
    </location>
</feature>
<proteinExistence type="inferred from homology"/>
<feature type="transmembrane region" description="Helical" evidence="12">
    <location>
        <begin position="20"/>
        <end position="39"/>
    </location>
</feature>
<evidence type="ECO:0000256" key="2">
    <source>
        <dbReference type="ARBA" id="ARBA00004429"/>
    </source>
</evidence>
<evidence type="ECO:0000256" key="1">
    <source>
        <dbReference type="ARBA" id="ARBA00002442"/>
    </source>
</evidence>
<dbReference type="GO" id="GO:0017004">
    <property type="term" value="P:cytochrome complex assembly"/>
    <property type="evidence" value="ECO:0007669"/>
    <property type="project" value="UniProtKB-KW"/>
</dbReference>
<evidence type="ECO:0000256" key="5">
    <source>
        <dbReference type="ARBA" id="ARBA00022448"/>
    </source>
</evidence>
<keyword evidence="5" id="KW-0813">Transport</keyword>
<dbReference type="PRINTS" id="PR01414">
    <property type="entry name" value="CCMBBIOGNSIS"/>
</dbReference>
<accession>A0A381RCV0</accession>
<feature type="transmembrane region" description="Helical" evidence="12">
    <location>
        <begin position="164"/>
        <end position="184"/>
    </location>
</feature>
<protein>
    <recommendedName>
        <fullName evidence="4">Heme exporter protein B</fullName>
    </recommendedName>
</protein>
<keyword evidence="9" id="KW-0201">Cytochrome c-type biogenesis</keyword>
<keyword evidence="6" id="KW-1003">Cell membrane</keyword>
<evidence type="ECO:0000256" key="9">
    <source>
        <dbReference type="ARBA" id="ARBA00022748"/>
    </source>
</evidence>
<reference evidence="13" key="1">
    <citation type="submission" date="2018-05" db="EMBL/GenBank/DDBJ databases">
        <authorList>
            <person name="Lanie J.A."/>
            <person name="Ng W.-L."/>
            <person name="Kazmierczak K.M."/>
            <person name="Andrzejewski T.M."/>
            <person name="Davidsen T.M."/>
            <person name="Wayne K.J."/>
            <person name="Tettelin H."/>
            <person name="Glass J.I."/>
            <person name="Rusch D."/>
            <person name="Podicherti R."/>
            <person name="Tsui H.-C.T."/>
            <person name="Winkler M.E."/>
        </authorList>
    </citation>
    <scope>NUCLEOTIDE SEQUENCE</scope>
</reference>
<evidence type="ECO:0000256" key="11">
    <source>
        <dbReference type="ARBA" id="ARBA00023136"/>
    </source>
</evidence>
<sequence>VAWLIVKKDLTIEARSRELFLTTLFFAVSCVLVFAFGFVSDQNPIGDAAAGILWIAIAFAGTLALGRAFERERYHDVLHALLLAPVDRPAIYIGKLLGVVCLLAIVEIIIVPLISLFFQTPILRHPWLLGGLLACGTLGFASVGTLFAAMLVRARSRDVLLPVLLYPITVPVIIAGVRGTVLLLQPEIDVIMVRAWIGMLVFFDVVFITLSLWTFEPLMTD</sequence>
<keyword evidence="10 12" id="KW-1133">Transmembrane helix</keyword>
<comment type="function">
    <text evidence="1">Required for the export of heme to the periplasm for the biogenesis of c-type cytochromes.</text>
</comment>